<name>A0A1A0HKX4_9ASCO</name>
<keyword evidence="1" id="KW-1133">Transmembrane helix</keyword>
<dbReference type="Pfam" id="PF10104">
    <property type="entry name" value="Brr6_like_C_C"/>
    <property type="match status" value="1"/>
</dbReference>
<protein>
    <recommendedName>
        <fullName evidence="2">Brl1/Brr6 domain-containing protein</fullName>
    </recommendedName>
</protein>
<evidence type="ECO:0000313" key="4">
    <source>
        <dbReference type="Proteomes" id="UP000092555"/>
    </source>
</evidence>
<dbReference type="SMART" id="SM01042">
    <property type="entry name" value="Brr6_like_C_C"/>
    <property type="match status" value="1"/>
</dbReference>
<dbReference type="GO" id="GO:0006998">
    <property type="term" value="P:nuclear envelope organization"/>
    <property type="evidence" value="ECO:0007669"/>
    <property type="project" value="InterPro"/>
</dbReference>
<dbReference type="GO" id="GO:0031965">
    <property type="term" value="C:nuclear membrane"/>
    <property type="evidence" value="ECO:0007669"/>
    <property type="project" value="InterPro"/>
</dbReference>
<evidence type="ECO:0000313" key="3">
    <source>
        <dbReference type="EMBL" id="OBA24458.1"/>
    </source>
</evidence>
<comment type="caution">
    <text evidence="3">The sequence shown here is derived from an EMBL/GenBank/DDBJ whole genome shotgun (WGS) entry which is preliminary data.</text>
</comment>
<dbReference type="EMBL" id="LXTC01000001">
    <property type="protein sequence ID" value="OBA24458.1"/>
    <property type="molecule type" value="Genomic_DNA"/>
</dbReference>
<sequence>MSAFEELGAGLGSLSLGNLHGSAGPHENEDDLMDIDSLESYDMAFSPQIHDTRNDELAGRGVDTEGEILEAEEDSEYVDEDLLILHTLSPTVLGAKYALKPRRLLMPPPPKIEREAPGYQSSAPSGSDGLEYDYEFDTSMLTSVGRIGDASGTRQRHVEGLNGLGHTHPFMRDRESLRCSVLEPPVPALESLTGRSLQYESKLNPIQIHHHHYYPQETDPLDTQNTHNTHNTQQLLLPNAGISSQMLPSPWDPRAVPAERTPYVLSSYLQLLINVVLSGYAVHIVIAIIQAIRQDVAHKINQEANNLLVEMALCERSYHENYCSPDTIVPALEKMCAYWEKCMNQDPFQIGNRSLVSAHTIGMILNSLIEPLSFKFLVVGAVVIMMVFACNFAFGYIRAKTYYGWTSAARRI</sequence>
<dbReference type="InterPro" id="IPR018767">
    <property type="entry name" value="Brl1/Brr6_dom"/>
</dbReference>
<evidence type="ECO:0000259" key="2">
    <source>
        <dbReference type="SMART" id="SM01042"/>
    </source>
</evidence>
<dbReference type="GeneID" id="30032233"/>
<keyword evidence="1" id="KW-0812">Transmembrane</keyword>
<dbReference type="InterPro" id="IPR040202">
    <property type="entry name" value="Brl1/Brr6"/>
</dbReference>
<dbReference type="AlphaFoldDB" id="A0A1A0HKX4"/>
<dbReference type="OrthoDB" id="5961at2759"/>
<dbReference type="RefSeq" id="XP_018714939.1">
    <property type="nucleotide sequence ID" value="XM_018859258.1"/>
</dbReference>
<proteinExistence type="predicted"/>
<evidence type="ECO:0000256" key="1">
    <source>
        <dbReference type="SAM" id="Phobius"/>
    </source>
</evidence>
<keyword evidence="4" id="KW-1185">Reference proteome</keyword>
<feature type="domain" description="Brl1/Brr6" evidence="2">
    <location>
        <begin position="265"/>
        <end position="398"/>
    </location>
</feature>
<dbReference type="PANTHER" id="PTHR28136:SF1">
    <property type="entry name" value="NUCLEUS EXPORT PROTEIN BRL1"/>
    <property type="match status" value="1"/>
</dbReference>
<organism evidence="3 4">
    <name type="scientific">Metschnikowia bicuspidata var. bicuspidata NRRL YB-4993</name>
    <dbReference type="NCBI Taxonomy" id="869754"/>
    <lineage>
        <taxon>Eukaryota</taxon>
        <taxon>Fungi</taxon>
        <taxon>Dikarya</taxon>
        <taxon>Ascomycota</taxon>
        <taxon>Saccharomycotina</taxon>
        <taxon>Pichiomycetes</taxon>
        <taxon>Metschnikowiaceae</taxon>
        <taxon>Metschnikowia</taxon>
    </lineage>
</organism>
<reference evidence="3 4" key="1">
    <citation type="submission" date="2016-05" db="EMBL/GenBank/DDBJ databases">
        <title>Comparative genomics of biotechnologically important yeasts.</title>
        <authorList>
            <consortium name="DOE Joint Genome Institute"/>
            <person name="Riley R."/>
            <person name="Haridas S."/>
            <person name="Wolfe K.H."/>
            <person name="Lopes M.R."/>
            <person name="Hittinger C.T."/>
            <person name="Goker M."/>
            <person name="Salamov A."/>
            <person name="Wisecaver J."/>
            <person name="Long T.M."/>
            <person name="Aerts A.L."/>
            <person name="Barry K."/>
            <person name="Choi C."/>
            <person name="Clum A."/>
            <person name="Coughlan A.Y."/>
            <person name="Deshpande S."/>
            <person name="Douglass A.P."/>
            <person name="Hanson S.J."/>
            <person name="Klenk H.-P."/>
            <person name="LaButti K."/>
            <person name="Lapidus A."/>
            <person name="Lindquist E."/>
            <person name="Lipzen A."/>
            <person name="Meier-kolthoff J.P."/>
            <person name="Ohm R.A."/>
            <person name="Otillar R.P."/>
            <person name="Pangilinan J."/>
            <person name="Peng Y."/>
            <person name="Rokas A."/>
            <person name="Rosa C.A."/>
            <person name="Scheuner C."/>
            <person name="Sibirny A.A."/>
            <person name="Slot J.C."/>
            <person name="Stielow J.B."/>
            <person name="Sun H."/>
            <person name="Kurtzman C.P."/>
            <person name="Blackwell M."/>
            <person name="Grigoriev I.V."/>
            <person name="Jeffries T.W."/>
        </authorList>
    </citation>
    <scope>NUCLEOTIDE SEQUENCE [LARGE SCALE GENOMIC DNA]</scope>
    <source>
        <strain evidence="3 4">NRRL YB-4993</strain>
    </source>
</reference>
<keyword evidence="1" id="KW-0472">Membrane</keyword>
<feature type="transmembrane region" description="Helical" evidence="1">
    <location>
        <begin position="376"/>
        <end position="397"/>
    </location>
</feature>
<dbReference type="Proteomes" id="UP000092555">
    <property type="component" value="Unassembled WGS sequence"/>
</dbReference>
<dbReference type="PANTHER" id="PTHR28136">
    <property type="entry name" value="NUCLEUS EXPORT PROTEIN BRR6"/>
    <property type="match status" value="1"/>
</dbReference>
<gene>
    <name evidence="3" type="ORF">METBIDRAFT_86432</name>
</gene>
<dbReference type="GO" id="GO:0055088">
    <property type="term" value="P:lipid homeostasis"/>
    <property type="evidence" value="ECO:0007669"/>
    <property type="project" value="InterPro"/>
</dbReference>
<accession>A0A1A0HKX4</accession>